<proteinExistence type="predicted"/>
<dbReference type="AlphaFoldDB" id="A0A6A5QR63"/>
<name>A0A6A5QR63_AMPQU</name>
<evidence type="ECO:0000256" key="1">
    <source>
        <dbReference type="SAM" id="Phobius"/>
    </source>
</evidence>
<evidence type="ECO:0000313" key="2">
    <source>
        <dbReference type="EMBL" id="KAF1918155.1"/>
    </source>
</evidence>
<keyword evidence="3" id="KW-1185">Reference proteome</keyword>
<dbReference type="EMBL" id="ML979134">
    <property type="protein sequence ID" value="KAF1918155.1"/>
    <property type="molecule type" value="Genomic_DNA"/>
</dbReference>
<evidence type="ECO:0000313" key="3">
    <source>
        <dbReference type="Proteomes" id="UP000800096"/>
    </source>
</evidence>
<dbReference type="OrthoDB" id="3797349at2759"/>
<protein>
    <submittedName>
        <fullName evidence="2">Uncharacterized protein</fullName>
    </submittedName>
</protein>
<organism evidence="2 3">
    <name type="scientific">Ampelomyces quisqualis</name>
    <name type="common">Powdery mildew agent</name>
    <dbReference type="NCBI Taxonomy" id="50730"/>
    <lineage>
        <taxon>Eukaryota</taxon>
        <taxon>Fungi</taxon>
        <taxon>Dikarya</taxon>
        <taxon>Ascomycota</taxon>
        <taxon>Pezizomycotina</taxon>
        <taxon>Dothideomycetes</taxon>
        <taxon>Pleosporomycetidae</taxon>
        <taxon>Pleosporales</taxon>
        <taxon>Pleosporineae</taxon>
        <taxon>Phaeosphaeriaceae</taxon>
        <taxon>Ampelomyces</taxon>
    </lineage>
</organism>
<feature type="transmembrane region" description="Helical" evidence="1">
    <location>
        <begin position="40"/>
        <end position="73"/>
    </location>
</feature>
<reference evidence="2" key="1">
    <citation type="journal article" date="2020" name="Stud. Mycol.">
        <title>101 Dothideomycetes genomes: a test case for predicting lifestyles and emergence of pathogens.</title>
        <authorList>
            <person name="Haridas S."/>
            <person name="Albert R."/>
            <person name="Binder M."/>
            <person name="Bloem J."/>
            <person name="Labutti K."/>
            <person name="Salamov A."/>
            <person name="Andreopoulos B."/>
            <person name="Baker S."/>
            <person name="Barry K."/>
            <person name="Bills G."/>
            <person name="Bluhm B."/>
            <person name="Cannon C."/>
            <person name="Castanera R."/>
            <person name="Culley D."/>
            <person name="Daum C."/>
            <person name="Ezra D."/>
            <person name="Gonzalez J."/>
            <person name="Henrissat B."/>
            <person name="Kuo A."/>
            <person name="Liang C."/>
            <person name="Lipzen A."/>
            <person name="Lutzoni F."/>
            <person name="Magnuson J."/>
            <person name="Mondo S."/>
            <person name="Nolan M."/>
            <person name="Ohm R."/>
            <person name="Pangilinan J."/>
            <person name="Park H.-J."/>
            <person name="Ramirez L."/>
            <person name="Alfaro M."/>
            <person name="Sun H."/>
            <person name="Tritt A."/>
            <person name="Yoshinaga Y."/>
            <person name="Zwiers L.-H."/>
            <person name="Turgeon B."/>
            <person name="Goodwin S."/>
            <person name="Spatafora J."/>
            <person name="Crous P."/>
            <person name="Grigoriev I."/>
        </authorList>
    </citation>
    <scope>NUCLEOTIDE SEQUENCE</scope>
    <source>
        <strain evidence="2">HMLAC05119</strain>
    </source>
</reference>
<gene>
    <name evidence="2" type="ORF">BDU57DRAFT_514756</name>
</gene>
<keyword evidence="1" id="KW-0812">Transmembrane</keyword>
<sequence length="230" mass="25603">MLVSVPTQRISLPAICIEPGGHVRTIPQARVAGTPIKDRIMLVLVVAVAVAVTLVFESLTTSGLLYACVVYVVQTGTKNACQTSISHAEGGLRGPARRLWRSLSRPCFASYHLPEQLWAKAFPPPCNHNRCRLRNYVSPPPPWYQPLSLTPMQLSRDQTEGVRQNLSHSSHYLLLNYLSDFINRSISTPAMINRTTSASYRIAVESQKAYATSLQPHGRHNARSRVRCRC</sequence>
<keyword evidence="1" id="KW-0472">Membrane</keyword>
<dbReference type="Proteomes" id="UP000800096">
    <property type="component" value="Unassembled WGS sequence"/>
</dbReference>
<accession>A0A6A5QR63</accession>
<keyword evidence="1" id="KW-1133">Transmembrane helix</keyword>